<proteinExistence type="predicted"/>
<comment type="caution">
    <text evidence="1">The sequence shown here is derived from an EMBL/GenBank/DDBJ whole genome shotgun (WGS) entry which is preliminary data.</text>
</comment>
<organism evidence="1 2">
    <name type="scientific">Penicillium vulpinum</name>
    <dbReference type="NCBI Taxonomy" id="29845"/>
    <lineage>
        <taxon>Eukaryota</taxon>
        <taxon>Fungi</taxon>
        <taxon>Dikarya</taxon>
        <taxon>Ascomycota</taxon>
        <taxon>Pezizomycotina</taxon>
        <taxon>Eurotiomycetes</taxon>
        <taxon>Eurotiomycetidae</taxon>
        <taxon>Eurotiales</taxon>
        <taxon>Aspergillaceae</taxon>
        <taxon>Penicillium</taxon>
    </lineage>
</organism>
<sequence>MPEEDEAKDAVLPKIPQLTMETNISEWCSTVDEDLHPNYLNFIVDVSIPHPKLSDPDYKNWYQWSTTVYRLLYSSMDEDVQNMIDKLSNQPEVLLTCWLFNAVKTMASNRTAIQAANQWRKWYALHRSNYPSAAAYIIAYRTQYDIVRKLDQAPSFFISLWALLQELRNELPEARCAIEYLALHKSPESIDYDTFAAHCHHMVTKSNKPDLAFNNNLPGRDTPRPRGFELPNHRSAKSWVKEWRHHKPQRECHGWCSFCGIDRHRCRRCPYLKKNPHVGFSLQPGIRCYS</sequence>
<protein>
    <submittedName>
        <fullName evidence="1">Uncharacterized protein</fullName>
    </submittedName>
</protein>
<reference evidence="2" key="1">
    <citation type="journal article" date="2017" name="Nat. Microbiol.">
        <title>Global analysis of biosynthetic gene clusters reveals vast potential of secondary metabolite production in Penicillium species.</title>
        <authorList>
            <person name="Nielsen J.C."/>
            <person name="Grijseels S."/>
            <person name="Prigent S."/>
            <person name="Ji B."/>
            <person name="Dainat J."/>
            <person name="Nielsen K.F."/>
            <person name="Frisvad J.C."/>
            <person name="Workman M."/>
            <person name="Nielsen J."/>
        </authorList>
    </citation>
    <scope>NUCLEOTIDE SEQUENCE [LARGE SCALE GENOMIC DNA]</scope>
    <source>
        <strain evidence="2">IBT 29486</strain>
    </source>
</reference>
<dbReference type="EMBL" id="MDYP01000016">
    <property type="protein sequence ID" value="OQE06792.1"/>
    <property type="molecule type" value="Genomic_DNA"/>
</dbReference>
<dbReference type="STRING" id="29845.A0A1V6RYC7"/>
<accession>A0A1V6RYC7</accession>
<dbReference type="Proteomes" id="UP000191518">
    <property type="component" value="Unassembled WGS sequence"/>
</dbReference>
<keyword evidence="2" id="KW-1185">Reference proteome</keyword>
<dbReference type="AlphaFoldDB" id="A0A1V6RYC7"/>
<evidence type="ECO:0000313" key="1">
    <source>
        <dbReference type="EMBL" id="OQE06792.1"/>
    </source>
</evidence>
<name>A0A1V6RYC7_9EURO</name>
<dbReference type="OrthoDB" id="10421265at2759"/>
<evidence type="ECO:0000313" key="2">
    <source>
        <dbReference type="Proteomes" id="UP000191518"/>
    </source>
</evidence>
<gene>
    <name evidence="1" type="ORF">PENVUL_c016G06546</name>
</gene>